<accession>A0A7X0MF79</accession>
<dbReference type="PANTHER" id="PTHR43877">
    <property type="entry name" value="AMINOALKYLPHOSPHONATE N-ACETYLTRANSFERASE-RELATED-RELATED"/>
    <property type="match status" value="1"/>
</dbReference>
<dbReference type="EMBL" id="JACHBG010000026">
    <property type="protein sequence ID" value="MBB6488707.1"/>
    <property type="molecule type" value="Genomic_DNA"/>
</dbReference>
<keyword evidence="2" id="KW-0012">Acyltransferase</keyword>
<protein>
    <submittedName>
        <fullName evidence="4">GNAT superfamily N-acetyltransferase</fullName>
    </submittedName>
</protein>
<dbReference type="PANTHER" id="PTHR43877:SF1">
    <property type="entry name" value="ACETYLTRANSFERASE"/>
    <property type="match status" value="1"/>
</dbReference>
<dbReference type="Pfam" id="PF00583">
    <property type="entry name" value="Acetyltransf_1"/>
    <property type="match status" value="1"/>
</dbReference>
<name>A0A7X0MF79_9HYPH</name>
<evidence type="ECO:0000256" key="2">
    <source>
        <dbReference type="ARBA" id="ARBA00023315"/>
    </source>
</evidence>
<feature type="domain" description="N-acetyltransferase" evidence="3">
    <location>
        <begin position="73"/>
        <end position="221"/>
    </location>
</feature>
<dbReference type="PROSITE" id="PS51186">
    <property type="entry name" value="GNAT"/>
    <property type="match status" value="1"/>
</dbReference>
<dbReference type="Gene3D" id="3.40.630.30">
    <property type="match status" value="1"/>
</dbReference>
<dbReference type="Proteomes" id="UP000565576">
    <property type="component" value="Unassembled WGS sequence"/>
</dbReference>
<dbReference type="InterPro" id="IPR016181">
    <property type="entry name" value="Acyl_CoA_acyltransferase"/>
</dbReference>
<reference evidence="4 5" key="1">
    <citation type="submission" date="2020-08" db="EMBL/GenBank/DDBJ databases">
        <title>Genomic Encyclopedia of Type Strains, Phase IV (KMG-V): Genome sequencing to study the core and pangenomes of soil and plant-associated prokaryotes.</title>
        <authorList>
            <person name="Whitman W."/>
        </authorList>
    </citation>
    <scope>NUCLEOTIDE SEQUENCE [LARGE SCALE GENOMIC DNA]</scope>
    <source>
        <strain evidence="4 5">SEMIA 4060</strain>
    </source>
</reference>
<evidence type="ECO:0000256" key="1">
    <source>
        <dbReference type="ARBA" id="ARBA00022679"/>
    </source>
</evidence>
<dbReference type="RefSeq" id="WP_246806504.1">
    <property type="nucleotide sequence ID" value="NZ_JACHBG010000026.1"/>
</dbReference>
<sequence length="239" mass="26156">MLMAQDRSEAPAGDCLREQIQNSSAFVYLLVDVDFSSWVEGQDNVGCNRAAGIHDRRGSRNKKGRTGVVDVNIRIKRAAAEHFSALQAVELASFETLRATGAVTGDATASSEEDLQRYLDAGFLYAAFDEGDRLVGYAGGYVADGWVHIGEADVHPNWQRKGIGRRLMQALLADGQQRKLAGATLTTDRFAPFNASFYASLGFQVVEGEACPERLKAILRTEEAMGFDPLRRVAMMLAY</sequence>
<evidence type="ECO:0000259" key="3">
    <source>
        <dbReference type="PROSITE" id="PS51186"/>
    </source>
</evidence>
<dbReference type="InterPro" id="IPR000182">
    <property type="entry name" value="GNAT_dom"/>
</dbReference>
<dbReference type="SUPFAM" id="SSF55729">
    <property type="entry name" value="Acyl-CoA N-acyltransferases (Nat)"/>
    <property type="match status" value="1"/>
</dbReference>
<comment type="caution">
    <text evidence="4">The sequence shown here is derived from an EMBL/GenBank/DDBJ whole genome shotgun (WGS) entry which is preliminary data.</text>
</comment>
<keyword evidence="1 4" id="KW-0808">Transferase</keyword>
<dbReference type="InterPro" id="IPR050832">
    <property type="entry name" value="Bact_Acetyltransf"/>
</dbReference>
<evidence type="ECO:0000313" key="5">
    <source>
        <dbReference type="Proteomes" id="UP000565576"/>
    </source>
</evidence>
<organism evidence="4 5">
    <name type="scientific">Rhizobium lusitanum</name>
    <dbReference type="NCBI Taxonomy" id="293958"/>
    <lineage>
        <taxon>Bacteria</taxon>
        <taxon>Pseudomonadati</taxon>
        <taxon>Pseudomonadota</taxon>
        <taxon>Alphaproteobacteria</taxon>
        <taxon>Hyphomicrobiales</taxon>
        <taxon>Rhizobiaceae</taxon>
        <taxon>Rhizobium/Agrobacterium group</taxon>
        <taxon>Rhizobium</taxon>
    </lineage>
</organism>
<gene>
    <name evidence="4" type="ORF">GGD46_006028</name>
</gene>
<proteinExistence type="predicted"/>
<dbReference type="AlphaFoldDB" id="A0A7X0MF79"/>
<dbReference type="GO" id="GO:0016747">
    <property type="term" value="F:acyltransferase activity, transferring groups other than amino-acyl groups"/>
    <property type="evidence" value="ECO:0007669"/>
    <property type="project" value="InterPro"/>
</dbReference>
<evidence type="ECO:0000313" key="4">
    <source>
        <dbReference type="EMBL" id="MBB6488707.1"/>
    </source>
</evidence>
<dbReference type="CDD" id="cd04301">
    <property type="entry name" value="NAT_SF"/>
    <property type="match status" value="1"/>
</dbReference>